<keyword evidence="2" id="KW-1185">Reference proteome</keyword>
<dbReference type="Gene3D" id="2.160.10.10">
    <property type="entry name" value="Hexapeptide repeat proteins"/>
    <property type="match status" value="1"/>
</dbReference>
<keyword evidence="1" id="KW-0808">Transferase</keyword>
<protein>
    <submittedName>
        <fullName evidence="1">Serine acetyltransferase</fullName>
    </submittedName>
</protein>
<dbReference type="SUPFAM" id="SSF51161">
    <property type="entry name" value="Trimeric LpxA-like enzymes"/>
    <property type="match status" value="1"/>
</dbReference>
<evidence type="ECO:0000313" key="2">
    <source>
        <dbReference type="Proteomes" id="UP000466517"/>
    </source>
</evidence>
<sequence length="151" mass="15844">MGKTADAPSAGFISRLVYAQRWPVLGKVIRLLLLLRGTNIPASVLTAPGLLLPHGGIGIVVHQRATLGRNVAIFQGVTVGRADIWVAEKPDFHAIIEDDAVLCANAVVLSSSERPVRIGRGAIIGANSVVTCSVPDGEIWAGIPARKVGVR</sequence>
<dbReference type="AlphaFoldDB" id="A0A7I7XCV1"/>
<dbReference type="EMBL" id="AP022610">
    <property type="protein sequence ID" value="BBZ27165.1"/>
    <property type="molecule type" value="Genomic_DNA"/>
</dbReference>
<name>A0A7I7XCV1_9MYCO</name>
<dbReference type="PANTHER" id="PTHR42811">
    <property type="entry name" value="SERINE ACETYLTRANSFERASE"/>
    <property type="match status" value="1"/>
</dbReference>
<dbReference type="InterPro" id="IPR011004">
    <property type="entry name" value="Trimer_LpxA-like_sf"/>
</dbReference>
<organism evidence="1 2">
    <name type="scientific">Mycolicibacterium madagascariense</name>
    <dbReference type="NCBI Taxonomy" id="212765"/>
    <lineage>
        <taxon>Bacteria</taxon>
        <taxon>Bacillati</taxon>
        <taxon>Actinomycetota</taxon>
        <taxon>Actinomycetes</taxon>
        <taxon>Mycobacteriales</taxon>
        <taxon>Mycobacteriaceae</taxon>
        <taxon>Mycolicibacterium</taxon>
    </lineage>
</organism>
<dbReference type="Proteomes" id="UP000466517">
    <property type="component" value="Chromosome"/>
</dbReference>
<gene>
    <name evidence="1" type="primary">cysE</name>
    <name evidence="1" type="ORF">MMAD_14600</name>
</gene>
<dbReference type="RefSeq" id="WP_163734558.1">
    <property type="nucleotide sequence ID" value="NZ_AP022610.1"/>
</dbReference>
<dbReference type="GO" id="GO:0016740">
    <property type="term" value="F:transferase activity"/>
    <property type="evidence" value="ECO:0007669"/>
    <property type="project" value="UniProtKB-KW"/>
</dbReference>
<reference evidence="1 2" key="1">
    <citation type="journal article" date="2019" name="Emerg. Microbes Infect.">
        <title>Comprehensive subspecies identification of 175 nontuberculous mycobacteria species based on 7547 genomic profiles.</title>
        <authorList>
            <person name="Matsumoto Y."/>
            <person name="Kinjo T."/>
            <person name="Motooka D."/>
            <person name="Nabeya D."/>
            <person name="Jung N."/>
            <person name="Uechi K."/>
            <person name="Horii T."/>
            <person name="Iida T."/>
            <person name="Fujita J."/>
            <person name="Nakamura S."/>
        </authorList>
    </citation>
    <scope>NUCLEOTIDE SEQUENCE [LARGE SCALE GENOMIC DNA]</scope>
    <source>
        <strain evidence="1 2">JCM 13574</strain>
    </source>
</reference>
<evidence type="ECO:0000313" key="1">
    <source>
        <dbReference type="EMBL" id="BBZ27165.1"/>
    </source>
</evidence>
<accession>A0A7I7XCV1</accession>
<proteinExistence type="predicted"/>
<dbReference type="KEGG" id="mmag:MMAD_14600"/>